<dbReference type="PROSITE" id="PS50846">
    <property type="entry name" value="HMA_2"/>
    <property type="match status" value="1"/>
</dbReference>
<name>A0AAN8UNG4_9MAGN</name>
<comment type="caution">
    <text evidence="7">The sequence shown here is derived from an EMBL/GenBank/DDBJ whole genome shotgun (WGS) entry which is preliminary data.</text>
</comment>
<feature type="region of interest" description="Disordered" evidence="5">
    <location>
        <begin position="181"/>
        <end position="244"/>
    </location>
</feature>
<dbReference type="InterPro" id="IPR006121">
    <property type="entry name" value="HMA_dom"/>
</dbReference>
<dbReference type="PANTHER" id="PTHR45868">
    <property type="entry name" value="HEAVY METAL-ASSOCIATED ISOPRENYLATED PLANT PROTEIN 33-RELATED"/>
    <property type="match status" value="1"/>
</dbReference>
<keyword evidence="2" id="KW-0479">Metal-binding</keyword>
<evidence type="ECO:0000256" key="1">
    <source>
        <dbReference type="ARBA" id="ARBA00022481"/>
    </source>
</evidence>
<feature type="compositionally biased region" description="Basic residues" evidence="5">
    <location>
        <begin position="224"/>
        <end position="236"/>
    </location>
</feature>
<accession>A0AAN8UNG4</accession>
<proteinExistence type="inferred from homology"/>
<evidence type="ECO:0000259" key="6">
    <source>
        <dbReference type="PROSITE" id="PS50846"/>
    </source>
</evidence>
<comment type="similarity">
    <text evidence="4">Belongs to the HIPP family.</text>
</comment>
<dbReference type="CDD" id="cd00371">
    <property type="entry name" value="HMA"/>
    <property type="match status" value="1"/>
</dbReference>
<keyword evidence="8" id="KW-1185">Reference proteome</keyword>
<evidence type="ECO:0000256" key="5">
    <source>
        <dbReference type="SAM" id="MobiDB-lite"/>
    </source>
</evidence>
<dbReference type="PANTHER" id="PTHR45868:SF80">
    <property type="entry name" value="F15K9.8-RELATED"/>
    <property type="match status" value="1"/>
</dbReference>
<dbReference type="FunFam" id="3.30.70.100:FF:000008">
    <property type="entry name" value="Copper transport protein ATOX1"/>
    <property type="match status" value="1"/>
</dbReference>
<dbReference type="EMBL" id="JBAMMX010000026">
    <property type="protein sequence ID" value="KAK6913783.1"/>
    <property type="molecule type" value="Genomic_DNA"/>
</dbReference>
<evidence type="ECO:0000313" key="8">
    <source>
        <dbReference type="Proteomes" id="UP001370490"/>
    </source>
</evidence>
<dbReference type="Gene3D" id="3.30.70.100">
    <property type="match status" value="1"/>
</dbReference>
<gene>
    <name evidence="7" type="ORF">RJ641_021104</name>
</gene>
<sequence length="359" mass="39964">MRQRRKNFCLKGSILEFEPYRLVLAIIDAFLSGLRFAAWGCIPSMASNALFVLELLPPLQPKRRGRGHEKSLTNAMHLCSGKGLIFVATPNLQPHPTMKPANTSSPVEETHPTQEPLKYQIWVLKVSIHCEGCKRKVKKVLQGIDGVYITTIDLHQQKVTVAGNVDAETLIKKLNKTGKHAELWPEKANKKGKKSKGKNNEKQSSDEEEKGTPVFAPTAEKSGPHRRKKKKKKKGQANKVTMAASPVPGVQAGIRSSEHHHHHHPRVGFDHGTTMVNLSPTNQQHLYSYPTSTYNVPSTPEVVSYSVADSIQNHDPSHYFTPSPYTYAASYPVSYSTKSIPLDSFEILSDENPNGCFIM</sequence>
<organism evidence="7 8">
    <name type="scientific">Dillenia turbinata</name>
    <dbReference type="NCBI Taxonomy" id="194707"/>
    <lineage>
        <taxon>Eukaryota</taxon>
        <taxon>Viridiplantae</taxon>
        <taxon>Streptophyta</taxon>
        <taxon>Embryophyta</taxon>
        <taxon>Tracheophyta</taxon>
        <taxon>Spermatophyta</taxon>
        <taxon>Magnoliopsida</taxon>
        <taxon>eudicotyledons</taxon>
        <taxon>Gunneridae</taxon>
        <taxon>Pentapetalae</taxon>
        <taxon>Dilleniales</taxon>
        <taxon>Dilleniaceae</taxon>
        <taxon>Dillenia</taxon>
    </lineage>
</organism>
<keyword evidence="3" id="KW-0636">Prenylation</keyword>
<dbReference type="InterPro" id="IPR036163">
    <property type="entry name" value="HMA_dom_sf"/>
</dbReference>
<evidence type="ECO:0000256" key="2">
    <source>
        <dbReference type="ARBA" id="ARBA00022723"/>
    </source>
</evidence>
<reference evidence="7 8" key="1">
    <citation type="submission" date="2023-12" db="EMBL/GenBank/DDBJ databases">
        <title>A high-quality genome assembly for Dillenia turbinata (Dilleniales).</title>
        <authorList>
            <person name="Chanderbali A."/>
        </authorList>
    </citation>
    <scope>NUCLEOTIDE SEQUENCE [LARGE SCALE GENOMIC DNA]</scope>
    <source>
        <strain evidence="7">LSX21</strain>
        <tissue evidence="7">Leaf</tissue>
    </source>
</reference>
<feature type="domain" description="HMA" evidence="6">
    <location>
        <begin position="119"/>
        <end position="182"/>
    </location>
</feature>
<keyword evidence="1" id="KW-0488">Methylation</keyword>
<evidence type="ECO:0000256" key="3">
    <source>
        <dbReference type="ARBA" id="ARBA00023289"/>
    </source>
</evidence>
<keyword evidence="3" id="KW-0449">Lipoprotein</keyword>
<evidence type="ECO:0000313" key="7">
    <source>
        <dbReference type="EMBL" id="KAK6913783.1"/>
    </source>
</evidence>
<dbReference type="GO" id="GO:0046872">
    <property type="term" value="F:metal ion binding"/>
    <property type="evidence" value="ECO:0007669"/>
    <property type="project" value="UniProtKB-KW"/>
</dbReference>
<protein>
    <submittedName>
        <fullName evidence="7">Heavy metal-associated domain, HMA</fullName>
    </submittedName>
</protein>
<dbReference type="SUPFAM" id="SSF55008">
    <property type="entry name" value="HMA, heavy metal-associated domain"/>
    <property type="match status" value="1"/>
</dbReference>
<dbReference type="AlphaFoldDB" id="A0AAN8UNG4"/>
<dbReference type="Proteomes" id="UP001370490">
    <property type="component" value="Unassembled WGS sequence"/>
</dbReference>
<dbReference type="Pfam" id="PF00403">
    <property type="entry name" value="HMA"/>
    <property type="match status" value="1"/>
</dbReference>
<evidence type="ECO:0000256" key="4">
    <source>
        <dbReference type="ARBA" id="ARBA00024045"/>
    </source>
</evidence>